<dbReference type="PANTHER" id="PTHR33990">
    <property type="entry name" value="PROTEIN YJDN-RELATED"/>
    <property type="match status" value="1"/>
</dbReference>
<dbReference type="Pfam" id="PF00903">
    <property type="entry name" value="Glyoxalase"/>
    <property type="match status" value="1"/>
</dbReference>
<comment type="caution">
    <text evidence="2">The sequence shown here is derived from an EMBL/GenBank/DDBJ whole genome shotgun (WGS) entry which is preliminary data.</text>
</comment>
<keyword evidence="3" id="KW-1185">Reference proteome</keyword>
<protein>
    <submittedName>
        <fullName evidence="2">PhnB protein</fullName>
    </submittedName>
</protein>
<dbReference type="PANTHER" id="PTHR33990:SF1">
    <property type="entry name" value="PROTEIN YJDN"/>
    <property type="match status" value="1"/>
</dbReference>
<evidence type="ECO:0000313" key="3">
    <source>
        <dbReference type="Proteomes" id="UP000285120"/>
    </source>
</evidence>
<dbReference type="InterPro" id="IPR004360">
    <property type="entry name" value="Glyas_Fos-R_dOase_dom"/>
</dbReference>
<dbReference type="AlphaFoldDB" id="A0A419V5C7"/>
<name>A0A419V5C7_9BACL</name>
<dbReference type="RefSeq" id="WP_245960920.1">
    <property type="nucleotide sequence ID" value="NZ_RAPK01000007.1"/>
</dbReference>
<evidence type="ECO:0000313" key="2">
    <source>
        <dbReference type="EMBL" id="RKD75192.1"/>
    </source>
</evidence>
<dbReference type="EMBL" id="RAPK01000007">
    <property type="protein sequence ID" value="RKD75192.1"/>
    <property type="molecule type" value="Genomic_DNA"/>
</dbReference>
<gene>
    <name evidence="2" type="ORF">ATL39_0890</name>
</gene>
<dbReference type="CDD" id="cd06588">
    <property type="entry name" value="PhnB_like"/>
    <property type="match status" value="1"/>
</dbReference>
<dbReference type="Gene3D" id="3.10.180.10">
    <property type="entry name" value="2,3-Dihydroxybiphenyl 1,2-Dioxygenase, domain 1"/>
    <property type="match status" value="1"/>
</dbReference>
<dbReference type="SUPFAM" id="SSF54593">
    <property type="entry name" value="Glyoxalase/Bleomycin resistance protein/Dihydroxybiphenyl dioxygenase"/>
    <property type="match status" value="1"/>
</dbReference>
<dbReference type="InterPro" id="IPR029068">
    <property type="entry name" value="Glyas_Bleomycin-R_OHBP_Dase"/>
</dbReference>
<feature type="domain" description="Glyoxalase/fosfomycin resistance/dioxygenase" evidence="1">
    <location>
        <begin position="10"/>
        <end position="132"/>
    </location>
</feature>
<organism evidence="2 3">
    <name type="scientific">Sinobaca qinghaiensis</name>
    <dbReference type="NCBI Taxonomy" id="342944"/>
    <lineage>
        <taxon>Bacteria</taxon>
        <taxon>Bacillati</taxon>
        <taxon>Bacillota</taxon>
        <taxon>Bacilli</taxon>
        <taxon>Bacillales</taxon>
        <taxon>Sporolactobacillaceae</taxon>
        <taxon>Sinobaca</taxon>
    </lineage>
</organism>
<dbReference type="InterPro" id="IPR028973">
    <property type="entry name" value="PhnB-like"/>
</dbReference>
<proteinExistence type="predicted"/>
<reference evidence="2 3" key="1">
    <citation type="submission" date="2018-09" db="EMBL/GenBank/DDBJ databases">
        <title>Genomic Encyclopedia of Archaeal and Bacterial Type Strains, Phase II (KMG-II): from individual species to whole genera.</title>
        <authorList>
            <person name="Goeker M."/>
        </authorList>
    </citation>
    <scope>NUCLEOTIDE SEQUENCE [LARGE SCALE GENOMIC DNA]</scope>
    <source>
        <strain evidence="2 3">DSM 17008</strain>
    </source>
</reference>
<evidence type="ECO:0000259" key="1">
    <source>
        <dbReference type="Pfam" id="PF00903"/>
    </source>
</evidence>
<accession>A0A419V5C7</accession>
<dbReference type="Proteomes" id="UP000285120">
    <property type="component" value="Unassembled WGS sequence"/>
</dbReference>
<sequence>MSIKAMNPYLTFDGSGREAIAFYEKALGAEVIDSMSYGEMEGMDIPEGAESLILHAYLKIGDMDVMLSDSLPGSEETSGSLVSIALFFEDASSAEQAFHALEPGGEIIMSLQETFFSPAYGQVKDSFGVLWHVSAAGENK</sequence>